<sequence>MQLFIQNDNAIVAGICHIHPVTIYEHIFRQIKVIGACLFPVHTAYRLIYLLIRYCSGIAVVSIAVIGIDRGG</sequence>
<evidence type="ECO:0000256" key="1">
    <source>
        <dbReference type="SAM" id="Phobius"/>
    </source>
</evidence>
<name>A0A645FAP7_9ZZZZ</name>
<comment type="caution">
    <text evidence="2">The sequence shown here is derived from an EMBL/GenBank/DDBJ whole genome shotgun (WGS) entry which is preliminary data.</text>
</comment>
<accession>A0A645FAP7</accession>
<gene>
    <name evidence="2" type="ORF">SDC9_158749</name>
</gene>
<organism evidence="2">
    <name type="scientific">bioreactor metagenome</name>
    <dbReference type="NCBI Taxonomy" id="1076179"/>
    <lineage>
        <taxon>unclassified sequences</taxon>
        <taxon>metagenomes</taxon>
        <taxon>ecological metagenomes</taxon>
    </lineage>
</organism>
<dbReference type="AlphaFoldDB" id="A0A645FAP7"/>
<protein>
    <submittedName>
        <fullName evidence="2">Uncharacterized protein</fullName>
    </submittedName>
</protein>
<feature type="transmembrane region" description="Helical" evidence="1">
    <location>
        <begin position="47"/>
        <end position="68"/>
    </location>
</feature>
<keyword evidence="1" id="KW-0812">Transmembrane</keyword>
<proteinExistence type="predicted"/>
<keyword evidence="1" id="KW-1133">Transmembrane helix</keyword>
<keyword evidence="1" id="KW-0472">Membrane</keyword>
<dbReference type="EMBL" id="VSSQ01057666">
    <property type="protein sequence ID" value="MPN11448.1"/>
    <property type="molecule type" value="Genomic_DNA"/>
</dbReference>
<reference evidence="2" key="1">
    <citation type="submission" date="2019-08" db="EMBL/GenBank/DDBJ databases">
        <authorList>
            <person name="Kucharzyk K."/>
            <person name="Murdoch R.W."/>
            <person name="Higgins S."/>
            <person name="Loffler F."/>
        </authorList>
    </citation>
    <scope>NUCLEOTIDE SEQUENCE</scope>
</reference>
<evidence type="ECO:0000313" key="2">
    <source>
        <dbReference type="EMBL" id="MPN11448.1"/>
    </source>
</evidence>